<evidence type="ECO:0000259" key="8">
    <source>
        <dbReference type="Pfam" id="PF07559"/>
    </source>
</evidence>
<evidence type="ECO:0000259" key="6">
    <source>
        <dbReference type="Pfam" id="PF00460"/>
    </source>
</evidence>
<feature type="domain" description="Flagellar hook protein FlgE/F/G-like D1" evidence="9">
    <location>
        <begin position="81"/>
        <end position="153"/>
    </location>
</feature>
<dbReference type="InterPro" id="IPR020013">
    <property type="entry name" value="Flagellar_FlgE/F/G"/>
</dbReference>
<evidence type="ECO:0000256" key="4">
    <source>
        <dbReference type="ARBA" id="ARBA00023143"/>
    </source>
</evidence>
<organism evidence="10 11">
    <name type="scientific">Vibrio parahaemolyticus</name>
    <dbReference type="NCBI Taxonomy" id="670"/>
    <lineage>
        <taxon>Bacteria</taxon>
        <taxon>Pseudomonadati</taxon>
        <taxon>Pseudomonadota</taxon>
        <taxon>Gammaproteobacteria</taxon>
        <taxon>Vibrionales</taxon>
        <taxon>Vibrionaceae</taxon>
        <taxon>Vibrio</taxon>
    </lineage>
</organism>
<evidence type="ECO:0000259" key="9">
    <source>
        <dbReference type="Pfam" id="PF22692"/>
    </source>
</evidence>
<evidence type="ECO:0000313" key="11">
    <source>
        <dbReference type="Proteomes" id="UP001253193"/>
    </source>
</evidence>
<dbReference type="InterPro" id="IPR001444">
    <property type="entry name" value="Flag_bb_rod_N"/>
</dbReference>
<protein>
    <recommendedName>
        <fullName evidence="3">Flagellar hook protein FlgE</fullName>
    </recommendedName>
</protein>
<evidence type="ECO:0000256" key="1">
    <source>
        <dbReference type="ARBA" id="ARBA00004117"/>
    </source>
</evidence>
<dbReference type="RefSeq" id="WP_311019630.1">
    <property type="nucleotide sequence ID" value="NZ_JAUHGG010000003.1"/>
</dbReference>
<dbReference type="Proteomes" id="UP001253193">
    <property type="component" value="Unassembled WGS sequence"/>
</dbReference>
<keyword evidence="10" id="KW-0966">Cell projection</keyword>
<evidence type="ECO:0000313" key="10">
    <source>
        <dbReference type="EMBL" id="MDS1820849.1"/>
    </source>
</evidence>
<dbReference type="Pfam" id="PF00460">
    <property type="entry name" value="Flg_bb_rod"/>
    <property type="match status" value="1"/>
</dbReference>
<evidence type="ECO:0000256" key="5">
    <source>
        <dbReference type="RuleBase" id="RU362116"/>
    </source>
</evidence>
<dbReference type="PANTHER" id="PTHR30435">
    <property type="entry name" value="FLAGELLAR PROTEIN"/>
    <property type="match status" value="1"/>
</dbReference>
<dbReference type="Pfam" id="PF07559">
    <property type="entry name" value="FlgE_D2"/>
    <property type="match status" value="1"/>
</dbReference>
<dbReference type="InterPro" id="IPR037925">
    <property type="entry name" value="FlgE/F/G-like"/>
</dbReference>
<dbReference type="EMBL" id="JAUHGG010000003">
    <property type="protein sequence ID" value="MDS1820849.1"/>
    <property type="molecule type" value="Genomic_DNA"/>
</dbReference>
<comment type="caution">
    <text evidence="10">The sequence shown here is derived from an EMBL/GenBank/DDBJ whole genome shotgun (WGS) entry which is preliminary data.</text>
</comment>
<dbReference type="Pfam" id="PF22692">
    <property type="entry name" value="LlgE_F_G_D1"/>
    <property type="match status" value="1"/>
</dbReference>
<dbReference type="InterPro" id="IPR011491">
    <property type="entry name" value="FlgE_D2"/>
</dbReference>
<keyword evidence="4 5" id="KW-0975">Bacterial flagellum</keyword>
<dbReference type="GO" id="GO:0009425">
    <property type="term" value="C:bacterial-type flagellum basal body"/>
    <property type="evidence" value="ECO:0007669"/>
    <property type="project" value="UniProtKB-SubCell"/>
</dbReference>
<comment type="similarity">
    <text evidence="2 5">Belongs to the flagella basal body rod proteins family.</text>
</comment>
<dbReference type="Pfam" id="PF06429">
    <property type="entry name" value="Flg_bbr_C"/>
    <property type="match status" value="1"/>
</dbReference>
<dbReference type="AlphaFoldDB" id="A0AAW8PZK3"/>
<dbReference type="NCBIfam" id="TIGR03506">
    <property type="entry name" value="FlgEFG_subfam"/>
    <property type="match status" value="1"/>
</dbReference>
<dbReference type="InterPro" id="IPR053967">
    <property type="entry name" value="LlgE_F_G-like_D1"/>
</dbReference>
<proteinExistence type="inferred from homology"/>
<dbReference type="Gene3D" id="2.60.98.20">
    <property type="entry name" value="Flagellar hook protein FlgE"/>
    <property type="match status" value="1"/>
</dbReference>
<dbReference type="InterPro" id="IPR010930">
    <property type="entry name" value="Flg_bb/hook_C_dom"/>
</dbReference>
<gene>
    <name evidence="10" type="ORF">QX249_09295</name>
</gene>
<name>A0AAW8PZK3_VIBPH</name>
<dbReference type="PANTHER" id="PTHR30435:SF19">
    <property type="entry name" value="FLAGELLAR BASAL-BODY ROD PROTEIN FLGG"/>
    <property type="match status" value="1"/>
</dbReference>
<accession>A0AAW8PZK3</accession>
<evidence type="ECO:0000256" key="3">
    <source>
        <dbReference type="ARBA" id="ARBA00019015"/>
    </source>
</evidence>
<feature type="domain" description="Flagellar hook protein FlgE D2" evidence="8">
    <location>
        <begin position="159"/>
        <end position="276"/>
    </location>
</feature>
<keyword evidence="10" id="KW-0969">Cilium</keyword>
<dbReference type="SUPFAM" id="SSF117143">
    <property type="entry name" value="Flagellar hook protein flgE"/>
    <property type="match status" value="1"/>
</dbReference>
<feature type="domain" description="Flagellar basal-body/hook protein C-terminal" evidence="7">
    <location>
        <begin position="350"/>
        <end position="393"/>
    </location>
</feature>
<feature type="domain" description="Flagellar basal body rod protein N-terminal" evidence="6">
    <location>
        <begin position="7"/>
        <end position="35"/>
    </location>
</feature>
<dbReference type="InterPro" id="IPR037058">
    <property type="entry name" value="Falgellar_hook_FlgE_sf"/>
</dbReference>
<dbReference type="GO" id="GO:0071978">
    <property type="term" value="P:bacterial-type flagellum-dependent swarming motility"/>
    <property type="evidence" value="ECO:0007669"/>
    <property type="project" value="TreeGrafter"/>
</dbReference>
<evidence type="ECO:0000256" key="2">
    <source>
        <dbReference type="ARBA" id="ARBA00009677"/>
    </source>
</evidence>
<reference evidence="10" key="1">
    <citation type="submission" date="2023-06" db="EMBL/GenBank/DDBJ databases">
        <title>Genomic Diversity of Vibrio spp. and Metagenomic Analysis of Pathogens in Florida Gulf Coastal Waters Following Hurricane Ian.</title>
        <authorList>
            <person name="Brumfield K.D."/>
        </authorList>
    </citation>
    <scope>NUCLEOTIDE SEQUENCE</scope>
    <source>
        <strain evidence="10">WBS2B-138</strain>
    </source>
</reference>
<comment type="subcellular location">
    <subcellularLocation>
        <location evidence="1 5">Bacterial flagellum basal body</location>
    </subcellularLocation>
</comment>
<evidence type="ECO:0000259" key="7">
    <source>
        <dbReference type="Pfam" id="PF06429"/>
    </source>
</evidence>
<keyword evidence="10" id="KW-0282">Flagellum</keyword>
<sequence>MSDFSKIALSGLRAANSQLAVTSNNLANSETFGYKSQSVQFKALFASNGMNAMGIGTALDATKTNFTNGSMIPTGDPLHHAIVGEGFFMVKDTDGGTKFTRVGLFEFNPDGILVDNSGNHVQGYLAKDSTGTTTDIILDKSPLAPQVSTTGELDANLGTDDGTGSLTSTYSVYDALGKEHRMQVKFENKVADPATGEASWDMSATINGETVNLGQVQFDANGRIKKDAAPFTDGVLNIDLSGLAQPINGVANVSIDMSKLTGYEGDTSIRNQDMDGAPVAEFEKYQIEANGNIVSYYKDGRSKPVGQIALAAVDNPDGMLVDGSYFSLTTNSGKMRVGVAGQAGFGSVTPGVIEGSNVNTTDELVNMISSQRFFQANAKVIGASKELNNALMQNV</sequence>